<dbReference type="SMART" id="SM00342">
    <property type="entry name" value="HTH_ARAC"/>
    <property type="match status" value="1"/>
</dbReference>
<dbReference type="PANTHER" id="PTHR47894:SF1">
    <property type="entry name" value="HTH-TYPE TRANSCRIPTIONAL REGULATOR VQSM"/>
    <property type="match status" value="1"/>
</dbReference>
<organism evidence="5 6">
    <name type="scientific">Acidovorax facilis</name>
    <dbReference type="NCBI Taxonomy" id="12917"/>
    <lineage>
        <taxon>Bacteria</taxon>
        <taxon>Pseudomonadati</taxon>
        <taxon>Pseudomonadota</taxon>
        <taxon>Betaproteobacteria</taxon>
        <taxon>Burkholderiales</taxon>
        <taxon>Comamonadaceae</taxon>
        <taxon>Acidovorax</taxon>
    </lineage>
</organism>
<feature type="domain" description="HTH araC/xylS-type" evidence="4">
    <location>
        <begin position="263"/>
        <end position="367"/>
    </location>
</feature>
<protein>
    <submittedName>
        <fullName evidence="5">AraC family transcriptional regulator</fullName>
    </submittedName>
</protein>
<dbReference type="RefSeq" id="WP_242701171.1">
    <property type="nucleotide sequence ID" value="NZ_JAMXAX010000013.1"/>
</dbReference>
<dbReference type="Gene3D" id="1.10.10.60">
    <property type="entry name" value="Homeodomain-like"/>
    <property type="match status" value="1"/>
</dbReference>
<dbReference type="Pfam" id="PF12833">
    <property type="entry name" value="HTH_18"/>
    <property type="match status" value="1"/>
</dbReference>
<comment type="caution">
    <text evidence="5">The sequence shown here is derived from an EMBL/GenBank/DDBJ whole genome shotgun (WGS) entry which is preliminary data.</text>
</comment>
<gene>
    <name evidence="5" type="ORF">ACFOW3_21555</name>
</gene>
<dbReference type="PROSITE" id="PS01124">
    <property type="entry name" value="HTH_ARAC_FAMILY_2"/>
    <property type="match status" value="1"/>
</dbReference>
<dbReference type="SUPFAM" id="SSF46689">
    <property type="entry name" value="Homeodomain-like"/>
    <property type="match status" value="1"/>
</dbReference>
<dbReference type="Proteomes" id="UP001595693">
    <property type="component" value="Unassembled WGS sequence"/>
</dbReference>
<dbReference type="InterPro" id="IPR032687">
    <property type="entry name" value="AraC-type_N"/>
</dbReference>
<evidence type="ECO:0000313" key="6">
    <source>
        <dbReference type="Proteomes" id="UP001595693"/>
    </source>
</evidence>
<evidence type="ECO:0000256" key="3">
    <source>
        <dbReference type="ARBA" id="ARBA00023163"/>
    </source>
</evidence>
<evidence type="ECO:0000256" key="2">
    <source>
        <dbReference type="ARBA" id="ARBA00023125"/>
    </source>
</evidence>
<evidence type="ECO:0000259" key="4">
    <source>
        <dbReference type="PROSITE" id="PS01124"/>
    </source>
</evidence>
<dbReference type="InterPro" id="IPR018060">
    <property type="entry name" value="HTH_AraC"/>
</dbReference>
<reference evidence="6" key="1">
    <citation type="journal article" date="2019" name="Int. J. Syst. Evol. Microbiol.">
        <title>The Global Catalogue of Microorganisms (GCM) 10K type strain sequencing project: providing services to taxonomists for standard genome sequencing and annotation.</title>
        <authorList>
            <consortium name="The Broad Institute Genomics Platform"/>
            <consortium name="The Broad Institute Genome Sequencing Center for Infectious Disease"/>
            <person name="Wu L."/>
            <person name="Ma J."/>
        </authorList>
    </citation>
    <scope>NUCLEOTIDE SEQUENCE [LARGE SCALE GENOMIC DNA]</scope>
    <source>
        <strain evidence="6">CCUG 2113</strain>
    </source>
</reference>
<keyword evidence="1" id="KW-0805">Transcription regulation</keyword>
<dbReference type="PANTHER" id="PTHR47894">
    <property type="entry name" value="HTH-TYPE TRANSCRIPTIONAL REGULATOR GADX"/>
    <property type="match status" value="1"/>
</dbReference>
<dbReference type="EMBL" id="JBHSAJ010000063">
    <property type="protein sequence ID" value="MFC3937214.1"/>
    <property type="molecule type" value="Genomic_DNA"/>
</dbReference>
<name>A0ABV8DFI1_9BURK</name>
<proteinExistence type="predicted"/>
<keyword evidence="3" id="KW-0804">Transcription</keyword>
<keyword evidence="2" id="KW-0238">DNA-binding</keyword>
<keyword evidence="6" id="KW-1185">Reference proteome</keyword>
<dbReference type="Pfam" id="PF12625">
    <property type="entry name" value="Arabinose_bd"/>
    <property type="match status" value="1"/>
</dbReference>
<evidence type="ECO:0000313" key="5">
    <source>
        <dbReference type="EMBL" id="MFC3937214.1"/>
    </source>
</evidence>
<accession>A0ABV8DFI1</accession>
<sequence length="371" mass="40987">MAGTLCGVKTTAPTDHRLPATPSAFAATPIAPAATPIAFVRAIVLAYEQRGLSPERALAQAQIAPQLLPDDSARITAWQMEQISDAAMQELDDEALGWFSRRLPWGSYGMLARASISSPTLQVALARWCRHHGLLADDIALHLTTQGDTATLAITEARDLGALREFCLVSVLRNAHGLACWMVDSRIPLIAAEFAFDAPPHADAYAVLFRGPVTFHAPRTAIHFDARYLHLPLRRDEQALRQMLQHALPLTVLHYRRDRLLVQRVRQLLAAPLPGQPAHALPQHSAESLAALLHVSPRTLHRQLKEEGATLQGLKDEVRRTRAVELLHRTQRPIKQVAEAAGFENEKSFIRAFRGWTGQSPAEFRRQASPA</sequence>
<evidence type="ECO:0000256" key="1">
    <source>
        <dbReference type="ARBA" id="ARBA00023015"/>
    </source>
</evidence>
<dbReference type="InterPro" id="IPR009057">
    <property type="entry name" value="Homeodomain-like_sf"/>
</dbReference>